<evidence type="ECO:0000256" key="5">
    <source>
        <dbReference type="SAM" id="MobiDB-lite"/>
    </source>
</evidence>
<evidence type="ECO:0000256" key="2">
    <source>
        <dbReference type="ARBA" id="ARBA00022692"/>
    </source>
</evidence>
<keyword evidence="8" id="KW-1185">Reference proteome</keyword>
<comment type="subcellular location">
    <subcellularLocation>
        <location evidence="1">Membrane</location>
        <topology evidence="1">Multi-pass membrane protein</topology>
    </subcellularLocation>
</comment>
<dbReference type="GO" id="GO:0015031">
    <property type="term" value="P:protein transport"/>
    <property type="evidence" value="ECO:0007669"/>
    <property type="project" value="InterPro"/>
</dbReference>
<comment type="caution">
    <text evidence="7">The sequence shown here is derived from an EMBL/GenBank/DDBJ whole genome shotgun (WGS) entry which is preliminary data.</text>
</comment>
<evidence type="ECO:0000256" key="1">
    <source>
        <dbReference type="ARBA" id="ARBA00004141"/>
    </source>
</evidence>
<dbReference type="Pfam" id="PF04144">
    <property type="entry name" value="SCAMP"/>
    <property type="match status" value="1"/>
</dbReference>
<organism evidence="7 8">
    <name type="scientific">Multifurca ochricompacta</name>
    <dbReference type="NCBI Taxonomy" id="376703"/>
    <lineage>
        <taxon>Eukaryota</taxon>
        <taxon>Fungi</taxon>
        <taxon>Dikarya</taxon>
        <taxon>Basidiomycota</taxon>
        <taxon>Agaricomycotina</taxon>
        <taxon>Agaricomycetes</taxon>
        <taxon>Russulales</taxon>
        <taxon>Russulaceae</taxon>
        <taxon>Multifurca</taxon>
    </lineage>
</organism>
<evidence type="ECO:0000256" key="6">
    <source>
        <dbReference type="SAM" id="Phobius"/>
    </source>
</evidence>
<dbReference type="GO" id="GO:0032588">
    <property type="term" value="C:trans-Golgi network membrane"/>
    <property type="evidence" value="ECO:0007669"/>
    <property type="project" value="TreeGrafter"/>
</dbReference>
<evidence type="ECO:0000256" key="3">
    <source>
        <dbReference type="ARBA" id="ARBA00022989"/>
    </source>
</evidence>
<dbReference type="Proteomes" id="UP001203297">
    <property type="component" value="Unassembled WGS sequence"/>
</dbReference>
<keyword evidence="2 6" id="KW-0812">Transmembrane</keyword>
<name>A0AAD4QQA6_9AGAM</name>
<feature type="transmembrane region" description="Helical" evidence="6">
    <location>
        <begin position="199"/>
        <end position="220"/>
    </location>
</feature>
<dbReference type="AlphaFoldDB" id="A0AAD4QQA6"/>
<dbReference type="PANTHER" id="PTHR10687:SF90">
    <property type="entry name" value="SECRETORY CARRIER MEMBRANE PROTEIN"/>
    <property type="match status" value="1"/>
</dbReference>
<proteinExistence type="predicted"/>
<dbReference type="EMBL" id="WTXG01000003">
    <property type="protein sequence ID" value="KAI0306462.1"/>
    <property type="molecule type" value="Genomic_DNA"/>
</dbReference>
<accession>A0AAD4QQA6</accession>
<evidence type="ECO:0000256" key="4">
    <source>
        <dbReference type="ARBA" id="ARBA00023136"/>
    </source>
</evidence>
<protein>
    <submittedName>
        <fullName evidence="7">Scamp family-domain-containing protein</fullName>
    </submittedName>
</protein>
<reference evidence="7" key="1">
    <citation type="journal article" date="2022" name="New Phytol.">
        <title>Evolutionary transition to the ectomycorrhizal habit in the genomes of a hyperdiverse lineage of mushroom-forming fungi.</title>
        <authorList>
            <person name="Looney B."/>
            <person name="Miyauchi S."/>
            <person name="Morin E."/>
            <person name="Drula E."/>
            <person name="Courty P.E."/>
            <person name="Kohler A."/>
            <person name="Kuo A."/>
            <person name="LaButti K."/>
            <person name="Pangilinan J."/>
            <person name="Lipzen A."/>
            <person name="Riley R."/>
            <person name="Andreopoulos W."/>
            <person name="He G."/>
            <person name="Johnson J."/>
            <person name="Nolan M."/>
            <person name="Tritt A."/>
            <person name="Barry K.W."/>
            <person name="Grigoriev I.V."/>
            <person name="Nagy L.G."/>
            <person name="Hibbett D."/>
            <person name="Henrissat B."/>
            <person name="Matheny P.B."/>
            <person name="Labbe J."/>
            <person name="Martin F.M."/>
        </authorList>
    </citation>
    <scope>NUCLEOTIDE SEQUENCE</scope>
    <source>
        <strain evidence="7">BPL690</strain>
    </source>
</reference>
<gene>
    <name evidence="7" type="ORF">B0F90DRAFT_1808160</name>
</gene>
<feature type="transmembrane region" description="Helical" evidence="6">
    <location>
        <begin position="168"/>
        <end position="187"/>
    </location>
</feature>
<feature type="transmembrane region" description="Helical" evidence="6">
    <location>
        <begin position="134"/>
        <end position="156"/>
    </location>
</feature>
<evidence type="ECO:0000313" key="8">
    <source>
        <dbReference type="Proteomes" id="UP001203297"/>
    </source>
</evidence>
<dbReference type="GO" id="GO:0055038">
    <property type="term" value="C:recycling endosome membrane"/>
    <property type="evidence" value="ECO:0007669"/>
    <property type="project" value="TreeGrafter"/>
</dbReference>
<sequence length="299" mass="33919">MVDEPREGQNAIQREAPEGRPPKQKRQKRLQELENTKDPFASTASLDVNPFDDPFADQDSVHKTSQYSHEFVASRTAELDHREQDLERRERELHQKAENIRKHGRNNWPPFFPLIYHDIAEEVPEASRQLITRLYLLWLILAGTLIVNMVACIFVLTSGGSDGVKDLIISIIIAPVISVLSFLLWYRPVYNGYMKEQSLYYYVYFFFCGWHLAFSLYMLLGIPSTGSAGIIQTIQRFSHGALVAGILGVVATVGWAIQGLGNAFYYRQIWAHHAAAGHTMEKAKSELATQGAKAYFTRG</sequence>
<keyword evidence="3 6" id="KW-1133">Transmembrane helix</keyword>
<evidence type="ECO:0000313" key="7">
    <source>
        <dbReference type="EMBL" id="KAI0306462.1"/>
    </source>
</evidence>
<dbReference type="PANTHER" id="PTHR10687">
    <property type="entry name" value="SECRETORY CARRIER-ASSOCIATED MEMBRANE PROTEIN SCAMP"/>
    <property type="match status" value="1"/>
</dbReference>
<feature type="region of interest" description="Disordered" evidence="5">
    <location>
        <begin position="1"/>
        <end position="59"/>
    </location>
</feature>
<feature type="transmembrane region" description="Helical" evidence="6">
    <location>
        <begin position="240"/>
        <end position="257"/>
    </location>
</feature>
<keyword evidence="4 6" id="KW-0472">Membrane</keyword>
<dbReference type="InterPro" id="IPR007273">
    <property type="entry name" value="SCAMP"/>
</dbReference>